<dbReference type="AlphaFoldDB" id="A0A853I0W9"/>
<dbReference type="Pfam" id="PF13549">
    <property type="entry name" value="ATP-grasp_5"/>
    <property type="match status" value="1"/>
</dbReference>
<keyword evidence="2" id="KW-0547">Nucleotide-binding</keyword>
<dbReference type="Gene3D" id="3.30.1490.20">
    <property type="entry name" value="ATP-grasp fold, A domain"/>
    <property type="match status" value="1"/>
</dbReference>
<protein>
    <submittedName>
        <fullName evidence="5">Acetate--CoA ligase family protein</fullName>
    </submittedName>
</protein>
<dbReference type="Gene3D" id="3.40.50.720">
    <property type="entry name" value="NAD(P)-binding Rossmann-like Domain"/>
    <property type="match status" value="1"/>
</dbReference>
<keyword evidence="6" id="KW-1185">Reference proteome</keyword>
<dbReference type="Proteomes" id="UP000569732">
    <property type="component" value="Unassembled WGS sequence"/>
</dbReference>
<evidence type="ECO:0000256" key="1">
    <source>
        <dbReference type="ARBA" id="ARBA00022598"/>
    </source>
</evidence>
<evidence type="ECO:0000313" key="6">
    <source>
        <dbReference type="Proteomes" id="UP000569732"/>
    </source>
</evidence>
<dbReference type="InterPro" id="IPR051538">
    <property type="entry name" value="Acyl-CoA_Synth/Transferase"/>
</dbReference>
<dbReference type="SUPFAM" id="SSF52210">
    <property type="entry name" value="Succinyl-CoA synthetase domains"/>
    <property type="match status" value="2"/>
</dbReference>
<dbReference type="RefSeq" id="WP_180567073.1">
    <property type="nucleotide sequence ID" value="NZ_JACCKB010000003.1"/>
</dbReference>
<organism evidence="5 6">
    <name type="scientific">Spartinivicinus marinus</name>
    <dbReference type="NCBI Taxonomy" id="2994442"/>
    <lineage>
        <taxon>Bacteria</taxon>
        <taxon>Pseudomonadati</taxon>
        <taxon>Pseudomonadota</taxon>
        <taxon>Gammaproteobacteria</taxon>
        <taxon>Oceanospirillales</taxon>
        <taxon>Zooshikellaceae</taxon>
        <taxon>Spartinivicinus</taxon>
    </lineage>
</organism>
<dbReference type="InterPro" id="IPR016102">
    <property type="entry name" value="Succinyl-CoA_synth-like"/>
</dbReference>
<gene>
    <name evidence="5" type="ORF">H0A36_03410</name>
</gene>
<evidence type="ECO:0000313" key="5">
    <source>
        <dbReference type="EMBL" id="NYZ65042.1"/>
    </source>
</evidence>
<dbReference type="Gene3D" id="3.30.470.20">
    <property type="entry name" value="ATP-grasp fold, B domain"/>
    <property type="match status" value="1"/>
</dbReference>
<sequence length="695" mass="75015">MCITTTLNPLLTPQSIGLIGASNKPGLGHDMVAMIQQSSFKGDIYPINPRYTEVCGLPCYESLQAINKPVDLAVLCIAAHRAEAQVAAAIEGGVKAIVLFANAILPDDIEPPLASRIAAQCEAAGIPLLGHNAMGFYNHDIQLRVCGFKAPNDATPGHITLITQSGSVFSTLTHNDPQLTFNLAIATGAETTTCAADFILYALSQPTTRVIGLYVETIRKPALFIQALQQAIRQGVPVVAMKVGRSELGAQFALSHSGGMAGDDDALQAVFDHYGVIRVSSLDELANSLLLFSQFPSITGGGVMAVADSGGERNLLADEAEAISLPFATMDDTTQTQLQAIQEFGQTADNPLDPWGTGLDFERIFGESLAIMMQDSNAAIGLFSQDIRDDYFLTDGLVEAIKIAQKTTEKPMVFMTNFSGSRRSKTTKRLNQLNVPVLTGTRPALLAIKHLFDFRDFQYSSVSQQKTATPQKNTFPQTNTTIDVLTKQNVIQEHDALLLLKEYGFPTNISYAINNVQAIRNLQHQLPFPVVLKTAKPGVLHKADVGGVILNLKDMDALLTAYQQLSTQLGPEALIQPMQSFDHELIFGMKTDDTFGPIIIIGAGGILAEYLNDKMFLLPSASPAEIKHKLTQLKSYRILTGVRGNPSANIDALIDAIYQFCQLVNQLAGQVKEIDINPVVVNEQGVLALDALIVA</sequence>
<evidence type="ECO:0000256" key="3">
    <source>
        <dbReference type="ARBA" id="ARBA00022840"/>
    </source>
</evidence>
<dbReference type="InterPro" id="IPR032875">
    <property type="entry name" value="Succ_CoA_lig_flav_dom"/>
</dbReference>
<keyword evidence="3" id="KW-0067">ATP-binding</keyword>
<dbReference type="Pfam" id="PF13607">
    <property type="entry name" value="Succ_CoA_lig"/>
    <property type="match status" value="1"/>
</dbReference>
<dbReference type="InterPro" id="IPR003781">
    <property type="entry name" value="CoA-bd"/>
</dbReference>
<dbReference type="EMBL" id="JACCKB010000003">
    <property type="protein sequence ID" value="NYZ65042.1"/>
    <property type="molecule type" value="Genomic_DNA"/>
</dbReference>
<reference evidence="5 6" key="1">
    <citation type="submission" date="2020-07" db="EMBL/GenBank/DDBJ databases">
        <title>Endozoicomonas sp. nov., isolated from sediment.</title>
        <authorList>
            <person name="Gu T."/>
        </authorList>
    </citation>
    <scope>NUCLEOTIDE SEQUENCE [LARGE SCALE GENOMIC DNA]</scope>
    <source>
        <strain evidence="5 6">SM1973</strain>
    </source>
</reference>
<dbReference type="Gene3D" id="3.40.50.261">
    <property type="entry name" value="Succinyl-CoA synthetase domains"/>
    <property type="match status" value="2"/>
</dbReference>
<feature type="domain" description="CoA-binding" evidence="4">
    <location>
        <begin position="10"/>
        <end position="104"/>
    </location>
</feature>
<evidence type="ECO:0000256" key="2">
    <source>
        <dbReference type="ARBA" id="ARBA00022741"/>
    </source>
</evidence>
<dbReference type="PANTHER" id="PTHR43334">
    <property type="entry name" value="ACETATE--COA LIGASE [ADP-FORMING]"/>
    <property type="match status" value="1"/>
</dbReference>
<accession>A0A853I0W9</accession>
<dbReference type="InterPro" id="IPR036291">
    <property type="entry name" value="NAD(P)-bd_dom_sf"/>
</dbReference>
<dbReference type="SMART" id="SM00881">
    <property type="entry name" value="CoA_binding"/>
    <property type="match status" value="1"/>
</dbReference>
<dbReference type="SUPFAM" id="SSF56059">
    <property type="entry name" value="Glutathione synthetase ATP-binding domain-like"/>
    <property type="match status" value="1"/>
</dbReference>
<evidence type="ECO:0000259" key="4">
    <source>
        <dbReference type="SMART" id="SM00881"/>
    </source>
</evidence>
<dbReference type="PANTHER" id="PTHR43334:SF1">
    <property type="entry name" value="3-HYDROXYPROPIONATE--COA LIGASE [ADP-FORMING]"/>
    <property type="match status" value="1"/>
</dbReference>
<comment type="caution">
    <text evidence="5">The sequence shown here is derived from an EMBL/GenBank/DDBJ whole genome shotgun (WGS) entry which is preliminary data.</text>
</comment>
<name>A0A853I0W9_9GAMM</name>
<keyword evidence="1 5" id="KW-0436">Ligase</keyword>
<dbReference type="InterPro" id="IPR013815">
    <property type="entry name" value="ATP_grasp_subdomain_1"/>
</dbReference>
<dbReference type="Pfam" id="PF13380">
    <property type="entry name" value="CoA_binding_2"/>
    <property type="match status" value="1"/>
</dbReference>
<dbReference type="GO" id="GO:0005524">
    <property type="term" value="F:ATP binding"/>
    <property type="evidence" value="ECO:0007669"/>
    <property type="project" value="UniProtKB-KW"/>
</dbReference>
<dbReference type="SUPFAM" id="SSF51735">
    <property type="entry name" value="NAD(P)-binding Rossmann-fold domains"/>
    <property type="match status" value="1"/>
</dbReference>
<dbReference type="GO" id="GO:0016874">
    <property type="term" value="F:ligase activity"/>
    <property type="evidence" value="ECO:0007669"/>
    <property type="project" value="UniProtKB-KW"/>
</dbReference>
<proteinExistence type="predicted"/>